<evidence type="ECO:0000313" key="2">
    <source>
        <dbReference type="Proteomes" id="UP001476950"/>
    </source>
</evidence>
<proteinExistence type="predicted"/>
<dbReference type="EMBL" id="JAMPLM010000012">
    <property type="protein sequence ID" value="MEP1059712.1"/>
    <property type="molecule type" value="Genomic_DNA"/>
</dbReference>
<dbReference type="Proteomes" id="UP001476950">
    <property type="component" value="Unassembled WGS sequence"/>
</dbReference>
<evidence type="ECO:0000313" key="1">
    <source>
        <dbReference type="EMBL" id="MEP1059712.1"/>
    </source>
</evidence>
<dbReference type="Gene3D" id="3.30.420.10">
    <property type="entry name" value="Ribonuclease H-like superfamily/Ribonuclease H"/>
    <property type="match status" value="1"/>
</dbReference>
<sequence>MSEMHIGSTQTVRLPITTYYADAAAECALEGLLPTGVQIARSLPFL</sequence>
<organism evidence="1 2">
    <name type="scientific">Stenomitos frigidus AS-A4</name>
    <dbReference type="NCBI Taxonomy" id="2933935"/>
    <lineage>
        <taxon>Bacteria</taxon>
        <taxon>Bacillati</taxon>
        <taxon>Cyanobacteriota</taxon>
        <taxon>Cyanophyceae</taxon>
        <taxon>Leptolyngbyales</taxon>
        <taxon>Leptolyngbyaceae</taxon>
        <taxon>Stenomitos</taxon>
    </lineage>
</organism>
<protein>
    <submittedName>
        <fullName evidence="1">Uncharacterized protein</fullName>
    </submittedName>
</protein>
<reference evidence="1 2" key="1">
    <citation type="submission" date="2022-04" db="EMBL/GenBank/DDBJ databases">
        <title>Positive selection, recombination, and allopatry shape intraspecific diversity of widespread and dominant cyanobacteria.</title>
        <authorList>
            <person name="Wei J."/>
            <person name="Shu W."/>
            <person name="Hu C."/>
        </authorList>
    </citation>
    <scope>NUCLEOTIDE SEQUENCE [LARGE SCALE GENOMIC DNA]</scope>
    <source>
        <strain evidence="1 2">AS-A4</strain>
    </source>
</reference>
<dbReference type="InterPro" id="IPR036397">
    <property type="entry name" value="RNaseH_sf"/>
</dbReference>
<comment type="caution">
    <text evidence="1">The sequence shown here is derived from an EMBL/GenBank/DDBJ whole genome shotgun (WGS) entry which is preliminary data.</text>
</comment>
<keyword evidence="2" id="KW-1185">Reference proteome</keyword>
<accession>A0ABV0KKD6</accession>
<name>A0ABV0KKD6_9CYAN</name>
<gene>
    <name evidence="1" type="ORF">NDI38_14820</name>
</gene>
<dbReference type="RefSeq" id="WP_190452177.1">
    <property type="nucleotide sequence ID" value="NZ_JAMPLM010000012.1"/>
</dbReference>